<dbReference type="GO" id="GO:0003676">
    <property type="term" value="F:nucleic acid binding"/>
    <property type="evidence" value="ECO:0007669"/>
    <property type="project" value="InterPro"/>
</dbReference>
<dbReference type="OMA" id="CNSTEHY"/>
<keyword evidence="1" id="KW-0863">Zinc-finger</keyword>
<feature type="domain" description="CCHC-type" evidence="4">
    <location>
        <begin position="558"/>
        <end position="573"/>
    </location>
</feature>
<keyword evidence="6" id="KW-1185">Reference proteome</keyword>
<dbReference type="Pfam" id="PF00027">
    <property type="entry name" value="cNMP_binding"/>
    <property type="match status" value="1"/>
</dbReference>
<feature type="transmembrane region" description="Helical" evidence="2">
    <location>
        <begin position="314"/>
        <end position="333"/>
    </location>
</feature>
<evidence type="ECO:0000256" key="2">
    <source>
        <dbReference type="SAM" id="Phobius"/>
    </source>
</evidence>
<evidence type="ECO:0000313" key="6">
    <source>
        <dbReference type="Proteomes" id="UP000688137"/>
    </source>
</evidence>
<dbReference type="Proteomes" id="UP000688137">
    <property type="component" value="Unassembled WGS sequence"/>
</dbReference>
<evidence type="ECO:0000259" key="3">
    <source>
        <dbReference type="PROSITE" id="PS50042"/>
    </source>
</evidence>
<feature type="domain" description="Cyclic nucleotide-binding" evidence="3">
    <location>
        <begin position="464"/>
        <end position="528"/>
    </location>
</feature>
<gene>
    <name evidence="5" type="ORF">PPRIM_AZ9-3.1.T0860221</name>
</gene>
<keyword evidence="2" id="KW-0812">Transmembrane</keyword>
<dbReference type="PANTHER" id="PTHR10217:SF435">
    <property type="entry name" value="POTASSIUM VOLTAGE-GATED CHANNEL PROTEIN EAG"/>
    <property type="match status" value="1"/>
</dbReference>
<dbReference type="CDD" id="cd00038">
    <property type="entry name" value="CAP_ED"/>
    <property type="match status" value="1"/>
</dbReference>
<dbReference type="InterPro" id="IPR000595">
    <property type="entry name" value="cNMP-bd_dom"/>
</dbReference>
<name>A0A8S1NDX1_PARPR</name>
<evidence type="ECO:0000256" key="1">
    <source>
        <dbReference type="PROSITE-ProRule" id="PRU00047"/>
    </source>
</evidence>
<proteinExistence type="predicted"/>
<feature type="transmembrane region" description="Helical" evidence="2">
    <location>
        <begin position="135"/>
        <end position="154"/>
    </location>
</feature>
<dbReference type="PROSITE" id="PS50158">
    <property type="entry name" value="ZF_CCHC"/>
    <property type="match status" value="1"/>
</dbReference>
<dbReference type="PROSITE" id="PS50042">
    <property type="entry name" value="CNMP_BINDING_3"/>
    <property type="match status" value="1"/>
</dbReference>
<reference evidence="5" key="1">
    <citation type="submission" date="2021-01" db="EMBL/GenBank/DDBJ databases">
        <authorList>
            <consortium name="Genoscope - CEA"/>
            <person name="William W."/>
        </authorList>
    </citation>
    <scope>NUCLEOTIDE SEQUENCE</scope>
</reference>
<keyword evidence="2" id="KW-0472">Membrane</keyword>
<sequence length="799" mass="94747">MTSFEMQEQYSLQDSLLSDVSSMSIEQRSRSRTLNKTVKWKLEQFHEKNVMQEEQEKIQRVIKIYDDNLNDEHGHSDNNFFEEYLSWLPVILPKRVWPWKIFVAITTLFVFFEVPIYVMYGEDFWKELINEGGRYALFYGIFIILLTDMLLDFVTSYYKHGNLVLDKRKIAMHYFYGYFVFDCVALFSCIVRLAVDTNNFRFIFFMFYFKLPSLLRIDHQIAELILLHKRLRTFYQITKMLIFMFFCFNFYCCIWYVLGIYGDNIHINTWLNVPGNFGIIKDKSIHEIYFYSFYFSLNVLSTTMGFGDISPMNIYECSFALFGVMFAVVVFALNINNFQKMMEEYNSYYMQRFKQKVSINKFMEQKNVPSELRERIRQYINEHWAEEGSRDQESEQQVFEILAPELKQELMYQSLGQFLQRTMFANHFTKPFLKELAQKIREQSFSQGDEIIGVGSTEQTDDLSIYYIVGGSVIVKPGNSEIIKKKLGLYSYFGEWSFFTGFPRTGTVNAREYSQVYAITRADFLETLKKFPEDFEMYCQIRDKLLFTKEYNLVEQQCYTCNNSDHYADQCPKTHYIPLVQELIEESTVLDLKQDRVKIQRFDRKQWATRANATTLIKGLNNNKLKKKANLMLKTQRALKKNTVKIDKPLIPQWQVKEFKSLDEEQAANPMVDDMTESQNLNSQSIDNDIPQRQQQNQQLKSFAIQTLTQSSMQQSALISSKVVENPNQSQQQSRDNVLAEYQKILQPTIKTGVEQFDAPANYKNYYRKYNSNNYQEFKNIKIIEKNKIQNMRQSIILK</sequence>
<protein>
    <recommendedName>
        <fullName evidence="7">Cyclic nucleotide-binding domain-containing protein</fullName>
    </recommendedName>
</protein>
<organism evidence="5 6">
    <name type="scientific">Paramecium primaurelia</name>
    <dbReference type="NCBI Taxonomy" id="5886"/>
    <lineage>
        <taxon>Eukaryota</taxon>
        <taxon>Sar</taxon>
        <taxon>Alveolata</taxon>
        <taxon>Ciliophora</taxon>
        <taxon>Intramacronucleata</taxon>
        <taxon>Oligohymenophorea</taxon>
        <taxon>Peniculida</taxon>
        <taxon>Parameciidae</taxon>
        <taxon>Paramecium</taxon>
    </lineage>
</organism>
<dbReference type="GO" id="GO:0042391">
    <property type="term" value="P:regulation of membrane potential"/>
    <property type="evidence" value="ECO:0007669"/>
    <property type="project" value="TreeGrafter"/>
</dbReference>
<feature type="transmembrane region" description="Helical" evidence="2">
    <location>
        <begin position="101"/>
        <end position="120"/>
    </location>
</feature>
<dbReference type="GO" id="GO:0005249">
    <property type="term" value="F:voltage-gated potassium channel activity"/>
    <property type="evidence" value="ECO:0007669"/>
    <property type="project" value="TreeGrafter"/>
</dbReference>
<dbReference type="GO" id="GO:0008270">
    <property type="term" value="F:zinc ion binding"/>
    <property type="evidence" value="ECO:0007669"/>
    <property type="project" value="UniProtKB-KW"/>
</dbReference>
<dbReference type="InterPro" id="IPR050818">
    <property type="entry name" value="KCNH_animal-type"/>
</dbReference>
<comment type="caution">
    <text evidence="5">The sequence shown here is derived from an EMBL/GenBank/DDBJ whole genome shotgun (WGS) entry which is preliminary data.</text>
</comment>
<evidence type="ECO:0000259" key="4">
    <source>
        <dbReference type="PROSITE" id="PS50158"/>
    </source>
</evidence>
<keyword evidence="1" id="KW-0479">Metal-binding</keyword>
<evidence type="ECO:0008006" key="7">
    <source>
        <dbReference type="Google" id="ProtNLM"/>
    </source>
</evidence>
<dbReference type="PANTHER" id="PTHR10217">
    <property type="entry name" value="VOLTAGE AND LIGAND GATED POTASSIUM CHANNEL"/>
    <property type="match status" value="1"/>
</dbReference>
<dbReference type="AlphaFoldDB" id="A0A8S1NDX1"/>
<evidence type="ECO:0000313" key="5">
    <source>
        <dbReference type="EMBL" id="CAD8090810.1"/>
    </source>
</evidence>
<dbReference type="EMBL" id="CAJJDM010000089">
    <property type="protein sequence ID" value="CAD8090810.1"/>
    <property type="molecule type" value="Genomic_DNA"/>
</dbReference>
<keyword evidence="1" id="KW-0862">Zinc</keyword>
<dbReference type="GO" id="GO:0005886">
    <property type="term" value="C:plasma membrane"/>
    <property type="evidence" value="ECO:0007669"/>
    <property type="project" value="TreeGrafter"/>
</dbReference>
<dbReference type="InterPro" id="IPR001878">
    <property type="entry name" value="Znf_CCHC"/>
</dbReference>
<feature type="transmembrane region" description="Helical" evidence="2">
    <location>
        <begin position="240"/>
        <end position="261"/>
    </location>
</feature>
<accession>A0A8S1NDX1</accession>
<feature type="transmembrane region" description="Helical" evidence="2">
    <location>
        <begin position="175"/>
        <end position="194"/>
    </location>
</feature>
<keyword evidence="2" id="KW-1133">Transmembrane helix</keyword>